<comment type="caution">
    <text evidence="1">The sequence shown here is derived from an EMBL/GenBank/DDBJ whole genome shotgun (WGS) entry which is preliminary data.</text>
</comment>
<dbReference type="Proteomes" id="UP001268089">
    <property type="component" value="Unassembled WGS sequence"/>
</dbReference>
<reference evidence="1 2" key="1">
    <citation type="submission" date="2023-07" db="EMBL/GenBank/DDBJ databases">
        <title>Sorghum-associated microbial communities from plants grown in Nebraska, USA.</title>
        <authorList>
            <person name="Schachtman D."/>
        </authorList>
    </citation>
    <scope>NUCLEOTIDE SEQUENCE [LARGE SCALE GENOMIC DNA]</scope>
    <source>
        <strain evidence="1 2">BE308</strain>
    </source>
</reference>
<proteinExistence type="predicted"/>
<name>A0ABU1ZTC4_9BURK</name>
<gene>
    <name evidence="1" type="ORF">J2X15_004132</name>
</gene>
<accession>A0ABU1ZTC4</accession>
<keyword evidence="2" id="KW-1185">Reference proteome</keyword>
<evidence type="ECO:0000313" key="1">
    <source>
        <dbReference type="EMBL" id="MDR7308810.1"/>
    </source>
</evidence>
<protein>
    <submittedName>
        <fullName evidence="1">Uncharacterized protein</fullName>
    </submittedName>
</protein>
<dbReference type="EMBL" id="JAVDXO010000014">
    <property type="protein sequence ID" value="MDR7308810.1"/>
    <property type="molecule type" value="Genomic_DNA"/>
</dbReference>
<organism evidence="1 2">
    <name type="scientific">Rhodoferax saidenbachensis</name>
    <dbReference type="NCBI Taxonomy" id="1484693"/>
    <lineage>
        <taxon>Bacteria</taxon>
        <taxon>Pseudomonadati</taxon>
        <taxon>Pseudomonadota</taxon>
        <taxon>Betaproteobacteria</taxon>
        <taxon>Burkholderiales</taxon>
        <taxon>Comamonadaceae</taxon>
        <taxon>Rhodoferax</taxon>
    </lineage>
</organism>
<evidence type="ECO:0000313" key="2">
    <source>
        <dbReference type="Proteomes" id="UP001268089"/>
    </source>
</evidence>
<sequence length="33" mass="3452">MIDDLLGVRMGTLLGAEEAINSGAEDTLTGQLF</sequence>